<dbReference type="Proteomes" id="UP000253816">
    <property type="component" value="Unassembled WGS sequence"/>
</dbReference>
<reference evidence="1 2" key="1">
    <citation type="submission" date="2018-07" db="EMBL/GenBank/DDBJ databases">
        <title>Comparative genomics of the Candidatus Parilichlamydiaceae reveals evidence of convergent evolution and genome reduction in the phylum Chlamydiae.</title>
        <authorList>
            <person name="Taylor-Brown A."/>
            <person name="Polkinghorne A."/>
        </authorList>
    </citation>
    <scope>NUCLEOTIDE SEQUENCE [LARGE SCALE GENOMIC DNA]</scope>
    <source>
        <strain evidence="1 2">Hat2</strain>
    </source>
</reference>
<proteinExistence type="predicted"/>
<keyword evidence="2" id="KW-1185">Reference proteome</keyword>
<organism evidence="1 2">
    <name type="scientific">Candidatus Similichlamydia laticola</name>
    <dbReference type="NCBI Taxonomy" id="2170265"/>
    <lineage>
        <taxon>Bacteria</taxon>
        <taxon>Pseudomonadati</taxon>
        <taxon>Chlamydiota</taxon>
        <taxon>Chlamydiia</taxon>
        <taxon>Parachlamydiales</taxon>
        <taxon>Candidatus Parilichlamydiaceae</taxon>
        <taxon>Candidatus Similichlamydia</taxon>
    </lineage>
</organism>
<name>A0A369KHC7_9BACT</name>
<gene>
    <name evidence="1" type="ORF">HAT2_00734</name>
</gene>
<evidence type="ECO:0000313" key="2">
    <source>
        <dbReference type="Proteomes" id="UP000253816"/>
    </source>
</evidence>
<accession>A0A369KHC7</accession>
<protein>
    <submittedName>
        <fullName evidence="1">Uncharacterized protein</fullName>
    </submittedName>
</protein>
<dbReference type="AlphaFoldDB" id="A0A369KHC7"/>
<evidence type="ECO:0000313" key="1">
    <source>
        <dbReference type="EMBL" id="RDB31164.1"/>
    </source>
</evidence>
<comment type="caution">
    <text evidence="1">The sequence shown here is derived from an EMBL/GenBank/DDBJ whole genome shotgun (WGS) entry which is preliminary data.</text>
</comment>
<dbReference type="EMBL" id="QQBG01000028">
    <property type="protein sequence ID" value="RDB31164.1"/>
    <property type="molecule type" value="Genomic_DNA"/>
</dbReference>
<sequence length="163" mass="19123">MKHPFPGSRASSLKEILLLNGFIERVLYLSKEGWMLSESNGKNKGRKEVSCPAKRCVAETQKTLFLWQEFCKELSKARKRAAELCLKYGMTMEEFGLYIDNPSNFSPEEWQKIERHRQRTAACFAEIRGYQNRLRDALITEKPKEKLKKVKRFFGRREGWVQG</sequence>